<comment type="subunit">
    <text evidence="3 15">Tetramer of two alpha and two beta subunits.</text>
</comment>
<dbReference type="EMBL" id="CAHS01000015">
    <property type="protein sequence ID" value="CCG87159.1"/>
    <property type="molecule type" value="Genomic_DNA"/>
</dbReference>
<dbReference type="InterPro" id="IPR009061">
    <property type="entry name" value="DNA-bd_dom_put_sf"/>
</dbReference>
<evidence type="ECO:0000313" key="21">
    <source>
        <dbReference type="Proteomes" id="UP000018217"/>
    </source>
</evidence>
<dbReference type="FunFam" id="2.40.50.140:FF:000045">
    <property type="entry name" value="Phenylalanine--tRNA ligase beta subunit"/>
    <property type="match status" value="1"/>
</dbReference>
<evidence type="ECO:0000256" key="8">
    <source>
        <dbReference type="ARBA" id="ARBA00022741"/>
    </source>
</evidence>
<dbReference type="SUPFAM" id="SSF46955">
    <property type="entry name" value="Putative DNA-binding domain"/>
    <property type="match status" value="1"/>
</dbReference>
<feature type="binding site" evidence="15">
    <location>
        <position position="454"/>
    </location>
    <ligand>
        <name>Mg(2+)</name>
        <dbReference type="ChEBI" id="CHEBI:18420"/>
        <note>shared with alpha subunit</note>
    </ligand>
</feature>
<dbReference type="NCBIfam" id="TIGR00472">
    <property type="entry name" value="pheT_bact"/>
    <property type="match status" value="1"/>
</dbReference>
<dbReference type="OrthoDB" id="9805455at2"/>
<dbReference type="GO" id="GO:0000287">
    <property type="term" value="F:magnesium ion binding"/>
    <property type="evidence" value="ECO:0007669"/>
    <property type="project" value="UniProtKB-UniRule"/>
</dbReference>
<dbReference type="Pfam" id="PF17759">
    <property type="entry name" value="tRNA_synthFbeta"/>
    <property type="match status" value="1"/>
</dbReference>
<evidence type="ECO:0000313" key="20">
    <source>
        <dbReference type="EMBL" id="CCG87159.1"/>
    </source>
</evidence>
<evidence type="ECO:0000256" key="16">
    <source>
        <dbReference type="PROSITE-ProRule" id="PRU00209"/>
    </source>
</evidence>
<evidence type="ECO:0000256" key="11">
    <source>
        <dbReference type="ARBA" id="ARBA00022884"/>
    </source>
</evidence>
<dbReference type="Gene3D" id="3.30.56.10">
    <property type="match status" value="2"/>
</dbReference>
<keyword evidence="8 15" id="KW-0547">Nucleotide-binding</keyword>
<dbReference type="SUPFAM" id="SSF54991">
    <property type="entry name" value="Anticodon-binding domain of PheRS"/>
    <property type="match status" value="1"/>
</dbReference>
<keyword evidence="6 15" id="KW-0436">Ligase</keyword>
<evidence type="ECO:0000256" key="3">
    <source>
        <dbReference type="ARBA" id="ARBA00011209"/>
    </source>
</evidence>
<dbReference type="CDD" id="cd00769">
    <property type="entry name" value="PheRS_beta_core"/>
    <property type="match status" value="1"/>
</dbReference>
<dbReference type="FunFam" id="3.30.930.10:FF:000022">
    <property type="entry name" value="Phenylalanine--tRNA ligase beta subunit"/>
    <property type="match status" value="1"/>
</dbReference>
<evidence type="ECO:0000256" key="9">
    <source>
        <dbReference type="ARBA" id="ARBA00022840"/>
    </source>
</evidence>
<protein>
    <recommendedName>
        <fullName evidence="15">Phenylalanine--tRNA ligase beta subunit</fullName>
        <ecNumber evidence="15">6.1.1.20</ecNumber>
    </recommendedName>
    <alternativeName>
        <fullName evidence="15">Phenylalanyl-tRNA synthetase beta subunit</fullName>
        <shortName evidence="15">PheRS</shortName>
    </alternativeName>
</protein>
<evidence type="ECO:0000256" key="5">
    <source>
        <dbReference type="ARBA" id="ARBA00022555"/>
    </source>
</evidence>
<dbReference type="SUPFAM" id="SSF50249">
    <property type="entry name" value="Nucleic acid-binding proteins"/>
    <property type="match status" value="1"/>
</dbReference>
<dbReference type="GO" id="GO:0005524">
    <property type="term" value="F:ATP binding"/>
    <property type="evidence" value="ECO:0007669"/>
    <property type="project" value="UniProtKB-UniRule"/>
</dbReference>
<evidence type="ECO:0000259" key="17">
    <source>
        <dbReference type="PROSITE" id="PS50886"/>
    </source>
</evidence>
<feature type="domain" description="TRNA-binding" evidence="17">
    <location>
        <begin position="39"/>
        <end position="148"/>
    </location>
</feature>
<dbReference type="InterPro" id="IPR045060">
    <property type="entry name" value="Phe-tRNA-ligase_IIc_bsu"/>
</dbReference>
<feature type="binding site" evidence="15">
    <location>
        <position position="464"/>
    </location>
    <ligand>
        <name>Mg(2+)</name>
        <dbReference type="ChEBI" id="CHEBI:18420"/>
        <note>shared with alpha subunit</note>
    </ligand>
</feature>
<dbReference type="Pfam" id="PF03483">
    <property type="entry name" value="B3_4"/>
    <property type="match status" value="1"/>
</dbReference>
<dbReference type="InterPro" id="IPR012340">
    <property type="entry name" value="NA-bd_OB-fold"/>
</dbReference>
<evidence type="ECO:0000256" key="4">
    <source>
        <dbReference type="ARBA" id="ARBA00022490"/>
    </source>
</evidence>
<keyword evidence="9 15" id="KW-0067">ATP-binding</keyword>
<keyword evidence="7 15" id="KW-0479">Metal-binding</keyword>
<dbReference type="GO" id="GO:0000049">
    <property type="term" value="F:tRNA binding"/>
    <property type="evidence" value="ECO:0007669"/>
    <property type="project" value="UniProtKB-UniRule"/>
</dbReference>
<comment type="catalytic activity">
    <reaction evidence="14 15">
        <text>tRNA(Phe) + L-phenylalanine + ATP = L-phenylalanyl-tRNA(Phe) + AMP + diphosphate + H(+)</text>
        <dbReference type="Rhea" id="RHEA:19413"/>
        <dbReference type="Rhea" id="RHEA-COMP:9668"/>
        <dbReference type="Rhea" id="RHEA-COMP:9699"/>
        <dbReference type="ChEBI" id="CHEBI:15378"/>
        <dbReference type="ChEBI" id="CHEBI:30616"/>
        <dbReference type="ChEBI" id="CHEBI:33019"/>
        <dbReference type="ChEBI" id="CHEBI:58095"/>
        <dbReference type="ChEBI" id="CHEBI:78442"/>
        <dbReference type="ChEBI" id="CHEBI:78531"/>
        <dbReference type="ChEBI" id="CHEBI:456215"/>
        <dbReference type="EC" id="6.1.1.20"/>
    </reaction>
</comment>
<dbReference type="FunFam" id="3.30.56.10:FF:000002">
    <property type="entry name" value="Phenylalanine--tRNA ligase beta subunit"/>
    <property type="match status" value="1"/>
</dbReference>
<dbReference type="Proteomes" id="UP000018217">
    <property type="component" value="Unassembled WGS sequence"/>
</dbReference>
<comment type="cofactor">
    <cofactor evidence="15">
        <name>Mg(2+)</name>
        <dbReference type="ChEBI" id="CHEBI:18420"/>
    </cofactor>
    <text evidence="15">Binds 2 magnesium ions per tetramer.</text>
</comment>
<dbReference type="RefSeq" id="WP_023654954.1">
    <property type="nucleotide sequence ID" value="NZ_CAHS01000015.1"/>
</dbReference>
<comment type="caution">
    <text evidence="20">The sequence shown here is derived from an EMBL/GenBank/DDBJ whole genome shotgun (WGS) entry which is preliminary data.</text>
</comment>
<dbReference type="InterPro" id="IPR004532">
    <property type="entry name" value="Phe-tRNA-ligase_IIc_bsu_bact"/>
</dbReference>
<evidence type="ECO:0000256" key="10">
    <source>
        <dbReference type="ARBA" id="ARBA00022842"/>
    </source>
</evidence>
<dbReference type="STRING" id="1161919.EPIR_1794"/>
<keyword evidence="10 15" id="KW-0460">Magnesium</keyword>
<dbReference type="CDD" id="cd02796">
    <property type="entry name" value="tRNA_bind_bactPheRS"/>
    <property type="match status" value="1"/>
</dbReference>
<dbReference type="NCBIfam" id="NF045760">
    <property type="entry name" value="YtpR"/>
    <property type="match status" value="1"/>
</dbReference>
<dbReference type="InterPro" id="IPR020825">
    <property type="entry name" value="Phe-tRNA_synthase-like_B3/B4"/>
</dbReference>
<comment type="subcellular location">
    <subcellularLocation>
        <location evidence="1 15">Cytoplasm</location>
    </subcellularLocation>
</comment>
<evidence type="ECO:0000256" key="2">
    <source>
        <dbReference type="ARBA" id="ARBA00008653"/>
    </source>
</evidence>
<evidence type="ECO:0000259" key="18">
    <source>
        <dbReference type="PROSITE" id="PS51447"/>
    </source>
</evidence>
<evidence type="ECO:0000256" key="15">
    <source>
        <dbReference type="HAMAP-Rule" id="MF_00283"/>
    </source>
</evidence>
<dbReference type="InterPro" id="IPR005121">
    <property type="entry name" value="Fdx_antiC-bd"/>
</dbReference>
<dbReference type="GO" id="GO:0006432">
    <property type="term" value="P:phenylalanyl-tRNA aminoacylation"/>
    <property type="evidence" value="ECO:0007669"/>
    <property type="project" value="UniProtKB-UniRule"/>
</dbReference>
<feature type="binding site" evidence="15">
    <location>
        <position position="460"/>
    </location>
    <ligand>
        <name>Mg(2+)</name>
        <dbReference type="ChEBI" id="CHEBI:18420"/>
        <note>shared with alpha subunit</note>
    </ligand>
</feature>
<dbReference type="Gene3D" id="3.30.930.10">
    <property type="entry name" value="Bira Bifunctional Protein, Domain 2"/>
    <property type="match status" value="1"/>
</dbReference>
<dbReference type="InterPro" id="IPR045864">
    <property type="entry name" value="aa-tRNA-synth_II/BPL/LPL"/>
</dbReference>
<evidence type="ECO:0000259" key="19">
    <source>
        <dbReference type="PROSITE" id="PS51483"/>
    </source>
</evidence>
<dbReference type="PANTHER" id="PTHR10947:SF0">
    <property type="entry name" value="PHENYLALANINE--TRNA LIGASE BETA SUBUNIT"/>
    <property type="match status" value="1"/>
</dbReference>
<dbReference type="SMART" id="SM00874">
    <property type="entry name" value="B5"/>
    <property type="match status" value="1"/>
</dbReference>
<dbReference type="InterPro" id="IPR041616">
    <property type="entry name" value="PheRS_beta_core"/>
</dbReference>
<dbReference type="PANTHER" id="PTHR10947">
    <property type="entry name" value="PHENYLALANYL-TRNA SYNTHETASE BETA CHAIN AND LEUCINE-RICH REPEAT-CONTAINING PROTEIN 47"/>
    <property type="match status" value="1"/>
</dbReference>
<feature type="domain" description="FDX-ACB" evidence="18">
    <location>
        <begin position="701"/>
        <end position="794"/>
    </location>
</feature>
<dbReference type="InterPro" id="IPR033714">
    <property type="entry name" value="tRNA_bind_bactPheRS"/>
</dbReference>
<feature type="domain" description="B5" evidence="19">
    <location>
        <begin position="401"/>
        <end position="476"/>
    </location>
</feature>
<evidence type="ECO:0000256" key="7">
    <source>
        <dbReference type="ARBA" id="ARBA00022723"/>
    </source>
</evidence>
<dbReference type="InterPro" id="IPR005147">
    <property type="entry name" value="tRNA_synthase_B5-dom"/>
</dbReference>
<dbReference type="PROSITE" id="PS51483">
    <property type="entry name" value="B5"/>
    <property type="match status" value="1"/>
</dbReference>
<dbReference type="Gene3D" id="3.50.40.10">
    <property type="entry name" value="Phenylalanyl-trna Synthetase, Chain B, domain 3"/>
    <property type="match status" value="1"/>
</dbReference>
<dbReference type="PROSITE" id="PS51447">
    <property type="entry name" value="FDX_ACB"/>
    <property type="match status" value="1"/>
</dbReference>
<keyword evidence="13 15" id="KW-0030">Aminoacyl-tRNA synthetase</keyword>
<evidence type="ECO:0000256" key="6">
    <source>
        <dbReference type="ARBA" id="ARBA00022598"/>
    </source>
</evidence>
<keyword evidence="4 15" id="KW-0963">Cytoplasm</keyword>
<feature type="binding site" evidence="15">
    <location>
        <position position="463"/>
    </location>
    <ligand>
        <name>Mg(2+)</name>
        <dbReference type="ChEBI" id="CHEBI:18420"/>
        <note>shared with alpha subunit</note>
    </ligand>
</feature>
<dbReference type="GO" id="GO:0009328">
    <property type="term" value="C:phenylalanine-tRNA ligase complex"/>
    <property type="evidence" value="ECO:0007669"/>
    <property type="project" value="TreeGrafter"/>
</dbReference>
<name>V5Z7D4_9GAMM</name>
<dbReference type="InterPro" id="IPR002547">
    <property type="entry name" value="tRNA-bd_dom"/>
</dbReference>
<evidence type="ECO:0000256" key="1">
    <source>
        <dbReference type="ARBA" id="ARBA00004496"/>
    </source>
</evidence>
<dbReference type="SMART" id="SM00896">
    <property type="entry name" value="FDX-ACB"/>
    <property type="match status" value="1"/>
</dbReference>
<evidence type="ECO:0000256" key="13">
    <source>
        <dbReference type="ARBA" id="ARBA00023146"/>
    </source>
</evidence>
<keyword evidence="21" id="KW-1185">Reference proteome</keyword>
<dbReference type="InterPro" id="IPR005146">
    <property type="entry name" value="B3/B4_tRNA-bd"/>
</dbReference>
<dbReference type="Pfam" id="PF01588">
    <property type="entry name" value="tRNA_bind"/>
    <property type="match status" value="1"/>
</dbReference>
<gene>
    <name evidence="15 20" type="primary">pheT</name>
    <name evidence="20" type="ORF">EPIR_1794</name>
</gene>
<dbReference type="AlphaFoldDB" id="V5Z7D4"/>
<dbReference type="SUPFAM" id="SSF56037">
    <property type="entry name" value="PheT/TilS domain"/>
    <property type="match status" value="1"/>
</dbReference>
<dbReference type="FunFam" id="3.50.40.10:FF:000001">
    <property type="entry name" value="Phenylalanine--tRNA ligase beta subunit"/>
    <property type="match status" value="1"/>
</dbReference>
<dbReference type="InterPro" id="IPR036690">
    <property type="entry name" value="Fdx_antiC-bd_sf"/>
</dbReference>
<dbReference type="Gene3D" id="2.40.50.140">
    <property type="entry name" value="Nucleic acid-binding proteins"/>
    <property type="match status" value="1"/>
</dbReference>
<reference evidence="20 21" key="1">
    <citation type="journal article" date="2013" name="Syst. Appl. Microbiol.">
        <title>Phylogenetic position and virulence apparatus of the pear flower necrosis pathogen Erwinia piriflorinigrans CFBP 5888T as assessed by comparative genomics.</title>
        <authorList>
            <person name="Smits T.H."/>
            <person name="Rezzonico F."/>
            <person name="Lopez M.M."/>
            <person name="Blom J."/>
            <person name="Goesmann A."/>
            <person name="Frey J.E."/>
            <person name="Duffy B."/>
        </authorList>
    </citation>
    <scope>NUCLEOTIDE SEQUENCE [LARGE SCALE GENOMIC DNA]</scope>
    <source>
        <strain evidence="21">CFBP5888</strain>
    </source>
</reference>
<dbReference type="Pfam" id="PF03147">
    <property type="entry name" value="FDX-ACB"/>
    <property type="match status" value="1"/>
</dbReference>
<keyword evidence="11 16" id="KW-0694">RNA-binding</keyword>
<accession>V5Z7D4</accession>
<comment type="similarity">
    <text evidence="2 15">Belongs to the phenylalanyl-tRNA synthetase beta subunit family. Type 1 subfamily.</text>
</comment>
<evidence type="ECO:0000256" key="12">
    <source>
        <dbReference type="ARBA" id="ARBA00022917"/>
    </source>
</evidence>
<dbReference type="SUPFAM" id="SSF55681">
    <property type="entry name" value="Class II aaRS and biotin synthetases"/>
    <property type="match status" value="1"/>
</dbReference>
<dbReference type="HAMAP" id="MF_00283">
    <property type="entry name" value="Phe_tRNA_synth_beta1"/>
    <property type="match status" value="1"/>
</dbReference>
<sequence length="795" mass="87130">MKFSELWLREWVNPSIDSTALSNQITMAGLEVDGVDAVAGAFHGVVVGEVVECTQHPNADKLRVTKINVGGDRLLDIVCGAPNCRQGLKVAVATVGAVLPGDFKIKAAKLRGEPSEGMLCSFSELGISVEQDGIIELPQDASVGTDIRDYLQLNDHTIEISVTPNRADCLGIIGVARDVAVLNRLPLNEVDIQPVSATLPDTFPIRVDAPEACPRYLGRVVKGVNVKAATPLWMQEKLRRCGIRSIDPVVDVTNYVLLELGQPMHAFDLDRIDGGIVVRQAEEGEMLKLLDGNEAKMSSDMLVIADDKKALAMAGIFGGEHSGVNSQTQNVLLECAFFSPLSITGRARRYGLHTDASHRYERGVDSALQYRAIERATRLLLDICGGAAGPVIDVTDEAALPQRGTIILRREKLDRLIGHVIADAEVSDILRRLGCEVTEEQGKWHAIAPSWRFDLSIEEDLVEEVARIYGYDNIPDVPVQAGLVMTKHREADLSLKRVKALLVDKGYQEAITYSFVDPKIQALLHPGEDNLVLPSPISVEMSAMRLSLWSGLLGAVAYNQNRQQSRVRLFESGLRFVPDTQANLGIRQEVMLAGVISGHRNEEHWDLARDAVDFYDLKGDVESVLELTNKLDDIRFVAAANPALHPGQSAGVYLRDEHIGFIGVVHPELERKLDLNGRTVVFELQWDKLADRVLPDASTVSRFPANRRDIAVVVAENVPAGDVITECKKVGANQLVGVNLFDVYRGKGVNEGFKSLAISLTLQDTSRTLEEEEIAATVARCVEALKERFQASLRD</sequence>
<dbReference type="EC" id="6.1.1.20" evidence="15"/>
<dbReference type="PROSITE" id="PS50886">
    <property type="entry name" value="TRBD"/>
    <property type="match status" value="1"/>
</dbReference>
<keyword evidence="5 16" id="KW-0820">tRNA-binding</keyword>
<evidence type="ECO:0000256" key="14">
    <source>
        <dbReference type="ARBA" id="ARBA00049255"/>
    </source>
</evidence>
<keyword evidence="12 15" id="KW-0648">Protein biosynthesis</keyword>
<dbReference type="GO" id="GO:0004826">
    <property type="term" value="F:phenylalanine-tRNA ligase activity"/>
    <property type="evidence" value="ECO:0007669"/>
    <property type="project" value="UniProtKB-UniRule"/>
</dbReference>
<dbReference type="Pfam" id="PF03484">
    <property type="entry name" value="B5"/>
    <property type="match status" value="1"/>
</dbReference>
<proteinExistence type="inferred from homology"/>
<organism evidence="20 21">
    <name type="scientific">Erwinia piriflorinigrans CFBP 5888</name>
    <dbReference type="NCBI Taxonomy" id="1161919"/>
    <lineage>
        <taxon>Bacteria</taxon>
        <taxon>Pseudomonadati</taxon>
        <taxon>Pseudomonadota</taxon>
        <taxon>Gammaproteobacteria</taxon>
        <taxon>Enterobacterales</taxon>
        <taxon>Erwiniaceae</taxon>
        <taxon>Erwinia</taxon>
    </lineage>
</organism>
<dbReference type="SMART" id="SM00873">
    <property type="entry name" value="B3_4"/>
    <property type="match status" value="1"/>
</dbReference>
<dbReference type="FunFam" id="3.30.70.380:FF:000001">
    <property type="entry name" value="Phenylalanine--tRNA ligase beta subunit"/>
    <property type="match status" value="1"/>
</dbReference>
<dbReference type="Gene3D" id="3.30.70.380">
    <property type="entry name" value="Ferrodoxin-fold anticodon-binding domain"/>
    <property type="match status" value="1"/>
</dbReference>